<evidence type="ECO:0000259" key="1">
    <source>
        <dbReference type="Pfam" id="PF00535"/>
    </source>
</evidence>
<evidence type="ECO:0000313" key="2">
    <source>
        <dbReference type="EMBL" id="QHU26286.1"/>
    </source>
</evidence>
<reference evidence="2" key="1">
    <citation type="journal article" date="2020" name="Nature">
        <title>Giant virus diversity and host interactions through global metagenomics.</title>
        <authorList>
            <person name="Schulz F."/>
            <person name="Roux S."/>
            <person name="Paez-Espino D."/>
            <person name="Jungbluth S."/>
            <person name="Walsh D.A."/>
            <person name="Denef V.J."/>
            <person name="McMahon K.D."/>
            <person name="Konstantinidis K.T."/>
            <person name="Eloe-Fadrosh E.A."/>
            <person name="Kyrpides N.C."/>
            <person name="Woyke T."/>
        </authorList>
    </citation>
    <scope>NUCLEOTIDE SEQUENCE</scope>
    <source>
        <strain evidence="2">GVMAG-M-3300027759-16</strain>
    </source>
</reference>
<dbReference type="EMBL" id="MN740438">
    <property type="protein sequence ID" value="QHU26286.1"/>
    <property type="molecule type" value="Genomic_DNA"/>
</dbReference>
<accession>A0A6C0L5P2</accession>
<organism evidence="2">
    <name type="scientific">viral metagenome</name>
    <dbReference type="NCBI Taxonomy" id="1070528"/>
    <lineage>
        <taxon>unclassified sequences</taxon>
        <taxon>metagenomes</taxon>
        <taxon>organismal metagenomes</taxon>
    </lineage>
</organism>
<dbReference type="SUPFAM" id="SSF53448">
    <property type="entry name" value="Nucleotide-diphospho-sugar transferases"/>
    <property type="match status" value="1"/>
</dbReference>
<proteinExistence type="predicted"/>
<dbReference type="InterPro" id="IPR029044">
    <property type="entry name" value="Nucleotide-diphossugar_trans"/>
</dbReference>
<dbReference type="AlphaFoldDB" id="A0A6C0L5P2"/>
<name>A0A6C0L5P2_9ZZZZ</name>
<dbReference type="Pfam" id="PF00535">
    <property type="entry name" value="Glycos_transf_2"/>
    <property type="match status" value="1"/>
</dbReference>
<feature type="domain" description="Glycosyltransferase 2-like" evidence="1">
    <location>
        <begin position="328"/>
        <end position="439"/>
    </location>
</feature>
<dbReference type="PANTHER" id="PTHR22916">
    <property type="entry name" value="GLYCOSYLTRANSFERASE"/>
    <property type="match status" value="1"/>
</dbReference>
<dbReference type="InterPro" id="IPR001173">
    <property type="entry name" value="Glyco_trans_2-like"/>
</dbReference>
<protein>
    <recommendedName>
        <fullName evidence="1">Glycosyltransferase 2-like domain-containing protein</fullName>
    </recommendedName>
</protein>
<dbReference type="PANTHER" id="PTHR22916:SF3">
    <property type="entry name" value="UDP-GLCNAC:BETAGAL BETA-1,3-N-ACETYLGLUCOSAMINYLTRANSFERASE-LIKE PROTEIN 1"/>
    <property type="match status" value="1"/>
</dbReference>
<sequence length="571" mass="64070">MDSQVVFLYPKKAKLHGLQQDALLVERALNLKRTPRHADPLEPPVQCDIAVHFEIPVYGWMPWATKNFCVVNPEWWNDAWAPYLKHMDLLIFKCQEDADRFKTENVPTIVLPWTSPVHSYSFDSYPRGTLTSSGCLFLCGKSAHKRMGANVIAPLWKESWPPLHIYTNEPLDNQPITSNVTVHIEDLVEADIHALQALYPCHIVVSASEALSLVAHEGMAAGAFLIANDLPTYKTLDPLSSYLIPSTLVPNKAGVRDTFEKLPDNLEAAVQAFLASDIEATRTRQKKFFNDRFAAFKKAVKELFAAQTIQKSVPLPPIIQDADLPSISVVTLLYNRRKFVDLAMHNLLITDYPKDKIEWVVVEDSDITDEQSSDKVIKFGRNAAPMSVSYIPLEAKTDIGEKRNIGVKRAQHDIILMMDDDDHYPSTSFRRRVSWLLKHPWKPQACVCTTIACYDLIRGVSAVNSPPFTTGLKERVSEATLVFKKSWWEQKGFPSVSMAEGEGFVEGREDEVLEIPPQQCIVAFSHGKNLSSRKIPEAAPSCFWGFPKEFLTFIHGLAGIGVEEAGVKLSA</sequence>
<dbReference type="Gene3D" id="3.90.550.10">
    <property type="entry name" value="Spore Coat Polysaccharide Biosynthesis Protein SpsA, Chain A"/>
    <property type="match status" value="1"/>
</dbReference>
<dbReference type="GO" id="GO:0016758">
    <property type="term" value="F:hexosyltransferase activity"/>
    <property type="evidence" value="ECO:0007669"/>
    <property type="project" value="UniProtKB-ARBA"/>
</dbReference>